<protein>
    <submittedName>
        <fullName evidence="2">Uncharacterized protein</fullName>
    </submittedName>
</protein>
<accession>A0A914CUD0</accession>
<name>A0A914CUD0_9BILA</name>
<dbReference type="Proteomes" id="UP000887540">
    <property type="component" value="Unplaced"/>
</dbReference>
<evidence type="ECO:0000313" key="1">
    <source>
        <dbReference type="Proteomes" id="UP000887540"/>
    </source>
</evidence>
<sequence>MIDNNNHQEFGKNCETFGGNMSDNKNPNIFDRVTQSVGQAVAETVENSVDVVGIACETAGQVFEKNRCNQL</sequence>
<proteinExistence type="predicted"/>
<reference evidence="2" key="1">
    <citation type="submission" date="2022-11" db="UniProtKB">
        <authorList>
            <consortium name="WormBaseParasite"/>
        </authorList>
    </citation>
    <scope>IDENTIFICATION</scope>
</reference>
<keyword evidence="1" id="KW-1185">Reference proteome</keyword>
<organism evidence="1 2">
    <name type="scientific">Acrobeloides nanus</name>
    <dbReference type="NCBI Taxonomy" id="290746"/>
    <lineage>
        <taxon>Eukaryota</taxon>
        <taxon>Metazoa</taxon>
        <taxon>Ecdysozoa</taxon>
        <taxon>Nematoda</taxon>
        <taxon>Chromadorea</taxon>
        <taxon>Rhabditida</taxon>
        <taxon>Tylenchina</taxon>
        <taxon>Cephalobomorpha</taxon>
        <taxon>Cephaloboidea</taxon>
        <taxon>Cephalobidae</taxon>
        <taxon>Acrobeloides</taxon>
    </lineage>
</organism>
<dbReference type="AlphaFoldDB" id="A0A914CUD0"/>
<dbReference type="WBParaSite" id="ACRNAN_scaffold1386.g16652.t1">
    <property type="protein sequence ID" value="ACRNAN_scaffold1386.g16652.t1"/>
    <property type="gene ID" value="ACRNAN_scaffold1386.g16652"/>
</dbReference>
<evidence type="ECO:0000313" key="2">
    <source>
        <dbReference type="WBParaSite" id="ACRNAN_scaffold1386.g16652.t1"/>
    </source>
</evidence>